<dbReference type="OrthoDB" id="2742759at2759"/>
<name>A0A1C7M2N4_GRIFR</name>
<proteinExistence type="predicted"/>
<accession>A0A1C7M2N4</accession>
<sequence length="238" mass="26900">MRWDRAGAIATESFDIREHPELLCEFLWRFSQVSDQGRGYDMTVQMATEEEAALFKEAISRKVEEQLGSLLEKSIPDYDKLTKRKKKASKQAALEDAIGEHYRADVVTVISMFVKDAEFGGGQTHRLIISRPTSSPLSLASRATRTYWAFDTTLCRVVFLKDTWRYDIDRMPPEGNILLGLNRLGVRFVPELLYDGDVQSEVSDNSYSAAGELKTCFVLVDKVSDEIYRGGLSDNAHS</sequence>
<dbReference type="OMA" id="THYMANS"/>
<gene>
    <name evidence="1" type="ORF">A0H81_08677</name>
</gene>
<dbReference type="AlphaFoldDB" id="A0A1C7M2N4"/>
<keyword evidence="2" id="KW-1185">Reference proteome</keyword>
<dbReference type="EMBL" id="LUGG01000011">
    <property type="protein sequence ID" value="OBZ71145.1"/>
    <property type="molecule type" value="Genomic_DNA"/>
</dbReference>
<comment type="caution">
    <text evidence="1">The sequence shown here is derived from an EMBL/GenBank/DDBJ whole genome shotgun (WGS) entry which is preliminary data.</text>
</comment>
<reference evidence="1 2" key="1">
    <citation type="submission" date="2016-03" db="EMBL/GenBank/DDBJ databases">
        <title>Whole genome sequencing of Grifola frondosa 9006-11.</title>
        <authorList>
            <person name="Min B."/>
            <person name="Park H."/>
            <person name="Kim J.-G."/>
            <person name="Cho H."/>
            <person name="Oh Y.-L."/>
            <person name="Kong W.-S."/>
            <person name="Choi I.-G."/>
        </authorList>
    </citation>
    <scope>NUCLEOTIDE SEQUENCE [LARGE SCALE GENOMIC DNA]</scope>
    <source>
        <strain evidence="1 2">9006-11</strain>
    </source>
</reference>
<evidence type="ECO:0000313" key="2">
    <source>
        <dbReference type="Proteomes" id="UP000092993"/>
    </source>
</evidence>
<dbReference type="Proteomes" id="UP000092993">
    <property type="component" value="Unassembled WGS sequence"/>
</dbReference>
<dbReference type="STRING" id="5627.A0A1C7M2N4"/>
<protein>
    <submittedName>
        <fullName evidence="1">Uncharacterized protein</fullName>
    </submittedName>
</protein>
<organism evidence="1 2">
    <name type="scientific">Grifola frondosa</name>
    <name type="common">Maitake</name>
    <name type="synonym">Polyporus frondosus</name>
    <dbReference type="NCBI Taxonomy" id="5627"/>
    <lineage>
        <taxon>Eukaryota</taxon>
        <taxon>Fungi</taxon>
        <taxon>Dikarya</taxon>
        <taxon>Basidiomycota</taxon>
        <taxon>Agaricomycotina</taxon>
        <taxon>Agaricomycetes</taxon>
        <taxon>Polyporales</taxon>
        <taxon>Grifolaceae</taxon>
        <taxon>Grifola</taxon>
    </lineage>
</organism>
<evidence type="ECO:0000313" key="1">
    <source>
        <dbReference type="EMBL" id="OBZ71145.1"/>
    </source>
</evidence>